<evidence type="ECO:0000313" key="5">
    <source>
        <dbReference type="Proteomes" id="UP000008820"/>
    </source>
</evidence>
<evidence type="ECO:0000313" key="4">
    <source>
        <dbReference type="EnsemblMetazoa" id="AAEL003337-PA"/>
    </source>
</evidence>
<accession>A0A1S4F4C8</accession>
<dbReference type="AlphaFoldDB" id="A0A1S4F4C8"/>
<dbReference type="InParanoid" id="A0A1S4F4C8"/>
<reference evidence="4 5" key="1">
    <citation type="submission" date="2017-06" db="EMBL/GenBank/DDBJ databases">
        <title>Aedes aegypti genome working group (AGWG) sequencing and assembly.</title>
        <authorList>
            <consortium name="Aedes aegypti Genome Working Group (AGWG)"/>
            <person name="Matthews B.J."/>
        </authorList>
    </citation>
    <scope>NUCLEOTIDE SEQUENCE [LARGE SCALE GENOMIC DNA]</scope>
    <source>
        <strain evidence="4 5">LVP_AGWG</strain>
    </source>
</reference>
<organism evidence="4 5">
    <name type="scientific">Aedes aegypti</name>
    <name type="common">Yellowfever mosquito</name>
    <name type="synonym">Culex aegypti</name>
    <dbReference type="NCBI Taxonomy" id="7159"/>
    <lineage>
        <taxon>Eukaryota</taxon>
        <taxon>Metazoa</taxon>
        <taxon>Ecdysozoa</taxon>
        <taxon>Arthropoda</taxon>
        <taxon>Hexapoda</taxon>
        <taxon>Insecta</taxon>
        <taxon>Pterygota</taxon>
        <taxon>Neoptera</taxon>
        <taxon>Endopterygota</taxon>
        <taxon>Diptera</taxon>
        <taxon>Nematocera</taxon>
        <taxon>Culicoidea</taxon>
        <taxon>Culicidae</taxon>
        <taxon>Culicinae</taxon>
        <taxon>Aedini</taxon>
        <taxon>Aedes</taxon>
        <taxon>Stegomyia</taxon>
    </lineage>
</organism>
<name>A0A1S4F4C8_AEDAE</name>
<sequence>MSKRYRGLTGILLVMLVQTKPASADFGLPMAVVGGTMITSSANSINTVINMMNMNLRRYSPVKQYGPLRSSSEKIAQMAQKVADLGKLLASNVTKAATDRVTPVTELFNALQGSYDQMSQYLKSDALVSVNSLDDALKTTELVNAFDGVTEAIANVTTITQAFQHAIGETLTAANGKPVTRSTVNTYIPPSLTISMANALGQLKEQTSVLSKAVEYMLKNIAVVDAHITKVNATALNLEQRLNATLLGIEQQYLAEADNIIRRLYTSQNNVKTEISNSVGKLSIFQSNRTLLNMVDGFSEAYTKLYYYLFNRNQTDTESIQQAYNEIISNMKQQVQSLNNNFTSEMQQTAITVGFQYLNRNANFNYCFVNHQNQIFSAFTVVNNAVNACLNREKTRLGRLPDVIDRFLRQTEANTEDFSFNIATCTSQSGFEKSAMIYMQAHSCLNTTLNHTEGFQQVIAQGYDTMLQMLRAEVAGNRFRLSDCLESRGNEGLALIEGLNQDVEKCLYGDGRRTSFADGEQEVQWDDTDGGEWSVTESSTEPNEDYLDGEHAEDLLGNY</sequence>
<dbReference type="VEuPathDB" id="VectorBase:AAEL003337"/>
<feature type="region of interest" description="Disordered" evidence="2">
    <location>
        <begin position="521"/>
        <end position="559"/>
    </location>
</feature>
<reference evidence="4" key="2">
    <citation type="submission" date="2021-02" db="UniProtKB">
        <authorList>
            <consortium name="EnsemblMetazoa"/>
        </authorList>
    </citation>
    <scope>IDENTIFICATION</scope>
    <source>
        <strain evidence="4">LVP_AGWG</strain>
    </source>
</reference>
<feature type="compositionally biased region" description="Basic and acidic residues" evidence="2">
    <location>
        <begin position="548"/>
        <end position="559"/>
    </location>
</feature>
<evidence type="ECO:0000256" key="2">
    <source>
        <dbReference type="SAM" id="MobiDB-lite"/>
    </source>
</evidence>
<feature type="coiled-coil region" evidence="1">
    <location>
        <begin position="321"/>
        <end position="348"/>
    </location>
</feature>
<feature type="chain" id="PRO_5043780722" evidence="3">
    <location>
        <begin position="25"/>
        <end position="559"/>
    </location>
</feature>
<dbReference type="OrthoDB" id="7760427at2759"/>
<keyword evidence="1" id="KW-0175">Coiled coil</keyword>
<evidence type="ECO:0000256" key="3">
    <source>
        <dbReference type="SAM" id="SignalP"/>
    </source>
</evidence>
<gene>
    <name evidence="4" type="primary">5577914</name>
</gene>
<proteinExistence type="predicted"/>
<dbReference type="Proteomes" id="UP000008820">
    <property type="component" value="Chromosome 2"/>
</dbReference>
<dbReference type="EnsemblMetazoa" id="AAEL003337-RA">
    <property type="protein sequence ID" value="AAEL003337-PA"/>
    <property type="gene ID" value="AAEL003337"/>
</dbReference>
<feature type="compositionally biased region" description="Acidic residues" evidence="2">
    <location>
        <begin position="521"/>
        <end position="530"/>
    </location>
</feature>
<keyword evidence="5" id="KW-1185">Reference proteome</keyword>
<protein>
    <submittedName>
        <fullName evidence="4">Uncharacterized protein</fullName>
    </submittedName>
</protein>
<keyword evidence="3" id="KW-0732">Signal</keyword>
<feature type="signal peptide" evidence="3">
    <location>
        <begin position="1"/>
        <end position="24"/>
    </location>
</feature>
<evidence type="ECO:0000256" key="1">
    <source>
        <dbReference type="SAM" id="Coils"/>
    </source>
</evidence>